<dbReference type="SMART" id="SM00873">
    <property type="entry name" value="B3_4"/>
    <property type="match status" value="1"/>
</dbReference>
<dbReference type="GO" id="GO:0005524">
    <property type="term" value="F:ATP binding"/>
    <property type="evidence" value="ECO:0007669"/>
    <property type="project" value="UniProtKB-UniRule"/>
</dbReference>
<dbReference type="Gene3D" id="3.30.56.10">
    <property type="match status" value="2"/>
</dbReference>
<evidence type="ECO:0000259" key="15">
    <source>
        <dbReference type="PROSITE" id="PS51483"/>
    </source>
</evidence>
<dbReference type="EC" id="6.1.1.20" evidence="13"/>
<keyword evidence="8 13" id="KW-0067">ATP-binding</keyword>
<comment type="catalytic activity">
    <reaction evidence="12 13">
        <text>tRNA(Phe) + L-phenylalanine + ATP = L-phenylalanyl-tRNA(Phe) + AMP + diphosphate + H(+)</text>
        <dbReference type="Rhea" id="RHEA:19413"/>
        <dbReference type="Rhea" id="RHEA-COMP:9668"/>
        <dbReference type="Rhea" id="RHEA-COMP:9699"/>
        <dbReference type="ChEBI" id="CHEBI:15378"/>
        <dbReference type="ChEBI" id="CHEBI:30616"/>
        <dbReference type="ChEBI" id="CHEBI:33019"/>
        <dbReference type="ChEBI" id="CHEBI:58095"/>
        <dbReference type="ChEBI" id="CHEBI:78442"/>
        <dbReference type="ChEBI" id="CHEBI:78531"/>
        <dbReference type="ChEBI" id="CHEBI:456215"/>
        <dbReference type="EC" id="6.1.1.20"/>
    </reaction>
</comment>
<dbReference type="SMART" id="SM00896">
    <property type="entry name" value="FDX-ACB"/>
    <property type="match status" value="1"/>
</dbReference>
<dbReference type="PROSITE" id="PS51483">
    <property type="entry name" value="B5"/>
    <property type="match status" value="1"/>
</dbReference>
<name>A0A1F6X0T6_9BACT</name>
<feature type="binding site" evidence="13">
    <location>
        <position position="363"/>
    </location>
    <ligand>
        <name>Mg(2+)</name>
        <dbReference type="ChEBI" id="CHEBI:18420"/>
        <note>shared with alpha subunit</note>
    </ligand>
</feature>
<feature type="binding site" evidence="13">
    <location>
        <position position="359"/>
    </location>
    <ligand>
        <name>Mg(2+)</name>
        <dbReference type="ChEBI" id="CHEBI:18420"/>
        <note>shared with alpha subunit</note>
    </ligand>
</feature>
<evidence type="ECO:0000313" key="17">
    <source>
        <dbReference type="Proteomes" id="UP000185809"/>
    </source>
</evidence>
<evidence type="ECO:0000313" key="16">
    <source>
        <dbReference type="EMBL" id="OGI87766.1"/>
    </source>
</evidence>
<evidence type="ECO:0000256" key="5">
    <source>
        <dbReference type="ARBA" id="ARBA00022598"/>
    </source>
</evidence>
<evidence type="ECO:0000259" key="14">
    <source>
        <dbReference type="PROSITE" id="PS51447"/>
    </source>
</evidence>
<dbReference type="FunFam" id="3.30.56.10:FF:000002">
    <property type="entry name" value="Phenylalanine--tRNA ligase beta subunit"/>
    <property type="match status" value="1"/>
</dbReference>
<dbReference type="Pfam" id="PF03483">
    <property type="entry name" value="B3_4"/>
    <property type="match status" value="1"/>
</dbReference>
<organism evidence="16 17">
    <name type="scientific">Candidatus Nomurabacteria bacterium RIFCSPLOWO2_01_FULL_33_24</name>
    <dbReference type="NCBI Taxonomy" id="1801765"/>
    <lineage>
        <taxon>Bacteria</taxon>
        <taxon>Candidatus Nomuraibacteriota</taxon>
    </lineage>
</organism>
<dbReference type="AlphaFoldDB" id="A0A1F6X0T6"/>
<dbReference type="InterPro" id="IPR005147">
    <property type="entry name" value="tRNA_synthase_B5-dom"/>
</dbReference>
<sequence>MRFSYNWIQNYFSDKLPEPKELAEILTMKSFEVEEIISRSTGLGQANDDFILEIDVLPNRSHDCLSHYGIARDISVILNKKLKEDKTEKNLERYKLSKSEFKVEVLDKDKCRRYIGTEIKNIKVASSPAWLKEKLEIVGQRSINNIVDLANYIMLSFGQPLHVFDAGKLRGKKIVVRRAKNGEKMTTLDGEEKELNDSVLVISDGDTPLAIAGIRGGVGAEVDENTRNIVVESANFESVNIRKISRKLNLFTDASKRFENEITPELAQLGMAKVVELIIDIAGTEKTEIMEAIDIYPKPVSNWQIEITTEEINKLLGSNISKTEIKNIFRRFNFEFSEKNNKFDIKIPNYRLDLKIKTDLIEEIGRIYGYEKIEAKIPESIKISEINKEFYYTTKIRNILVSHGFSEVYTYSFVEKGEIEIRNPLASDKKFLRSNLTERLNKSNELNNKNLPLIGLKKTKIFEIGKVFNKNKEYLSLALIGDKKKETTEKLSEQFGNKFGIETNLTELIEKLPDPKSYDDLNLELSAKEIKYQKISSYPFIQRDIALWVPEDIKIEETQKLIKENAGELLVVGPNLFDEFHKKERVSYAFNMVFQSLERTLTDEEVGKIMKNIEAKIAQNKGWEVR</sequence>
<gene>
    <name evidence="13" type="primary">pheT</name>
    <name evidence="16" type="ORF">A2995_00610</name>
</gene>
<dbReference type="SMART" id="SM00874">
    <property type="entry name" value="B5"/>
    <property type="match status" value="1"/>
</dbReference>
<evidence type="ECO:0000256" key="2">
    <source>
        <dbReference type="ARBA" id="ARBA00008653"/>
    </source>
</evidence>
<dbReference type="GO" id="GO:0006432">
    <property type="term" value="P:phenylalanyl-tRNA aminoacylation"/>
    <property type="evidence" value="ECO:0007669"/>
    <property type="project" value="UniProtKB-UniRule"/>
</dbReference>
<dbReference type="NCBIfam" id="TIGR00472">
    <property type="entry name" value="pheT_bact"/>
    <property type="match status" value="1"/>
</dbReference>
<keyword evidence="11 13" id="KW-0030">Aminoacyl-tRNA synthetase</keyword>
<dbReference type="SUPFAM" id="SSF55681">
    <property type="entry name" value="Class II aaRS and biotin synthetases"/>
    <property type="match status" value="1"/>
</dbReference>
<keyword evidence="10 13" id="KW-0648">Protein biosynthesis</keyword>
<evidence type="ECO:0000256" key="3">
    <source>
        <dbReference type="ARBA" id="ARBA00011209"/>
    </source>
</evidence>
<feature type="binding site" evidence="13">
    <location>
        <position position="353"/>
    </location>
    <ligand>
        <name>Mg(2+)</name>
        <dbReference type="ChEBI" id="CHEBI:18420"/>
        <note>shared with alpha subunit</note>
    </ligand>
</feature>
<evidence type="ECO:0000256" key="11">
    <source>
        <dbReference type="ARBA" id="ARBA00023146"/>
    </source>
</evidence>
<keyword evidence="5 13" id="KW-0436">Ligase</keyword>
<protein>
    <recommendedName>
        <fullName evidence="13">Phenylalanine--tRNA ligase beta subunit</fullName>
        <ecNumber evidence="13">6.1.1.20</ecNumber>
    </recommendedName>
    <alternativeName>
        <fullName evidence="13">Phenylalanyl-tRNA synthetase beta subunit</fullName>
        <shortName evidence="13">PheRS</shortName>
    </alternativeName>
</protein>
<dbReference type="GO" id="GO:0004826">
    <property type="term" value="F:phenylalanine-tRNA ligase activity"/>
    <property type="evidence" value="ECO:0007669"/>
    <property type="project" value="UniProtKB-UniRule"/>
</dbReference>
<dbReference type="InterPro" id="IPR041616">
    <property type="entry name" value="PheRS_beta_core"/>
</dbReference>
<feature type="binding site" evidence="13">
    <location>
        <position position="362"/>
    </location>
    <ligand>
        <name>Mg(2+)</name>
        <dbReference type="ChEBI" id="CHEBI:18420"/>
        <note>shared with alpha subunit</note>
    </ligand>
</feature>
<evidence type="ECO:0000256" key="10">
    <source>
        <dbReference type="ARBA" id="ARBA00022917"/>
    </source>
</evidence>
<evidence type="ECO:0000256" key="6">
    <source>
        <dbReference type="ARBA" id="ARBA00022723"/>
    </source>
</evidence>
<dbReference type="InterPro" id="IPR005121">
    <property type="entry name" value="Fdx_antiC-bd"/>
</dbReference>
<evidence type="ECO:0000256" key="1">
    <source>
        <dbReference type="ARBA" id="ARBA00004496"/>
    </source>
</evidence>
<evidence type="ECO:0000256" key="9">
    <source>
        <dbReference type="ARBA" id="ARBA00022842"/>
    </source>
</evidence>
<evidence type="ECO:0000256" key="4">
    <source>
        <dbReference type="ARBA" id="ARBA00022490"/>
    </source>
</evidence>
<dbReference type="Gene3D" id="3.50.40.10">
    <property type="entry name" value="Phenylalanyl-trna Synthetase, Chain B, domain 3"/>
    <property type="match status" value="1"/>
</dbReference>
<feature type="domain" description="B5" evidence="15">
    <location>
        <begin position="300"/>
        <end position="375"/>
    </location>
</feature>
<keyword evidence="7 13" id="KW-0547">Nucleotide-binding</keyword>
<dbReference type="InterPro" id="IPR045864">
    <property type="entry name" value="aa-tRNA-synth_II/BPL/LPL"/>
</dbReference>
<dbReference type="EMBL" id="MFUP01000008">
    <property type="protein sequence ID" value="OGI87766.1"/>
    <property type="molecule type" value="Genomic_DNA"/>
</dbReference>
<dbReference type="GO" id="GO:0009328">
    <property type="term" value="C:phenylalanine-tRNA ligase complex"/>
    <property type="evidence" value="ECO:0007669"/>
    <property type="project" value="TreeGrafter"/>
</dbReference>
<keyword evidence="6 13" id="KW-0479">Metal-binding</keyword>
<reference evidence="16 17" key="1">
    <citation type="journal article" date="2016" name="Nat. Commun.">
        <title>Thousands of microbial genomes shed light on interconnected biogeochemical processes in an aquifer system.</title>
        <authorList>
            <person name="Anantharaman K."/>
            <person name="Brown C.T."/>
            <person name="Hug L.A."/>
            <person name="Sharon I."/>
            <person name="Castelle C.J."/>
            <person name="Probst A.J."/>
            <person name="Thomas B.C."/>
            <person name="Singh A."/>
            <person name="Wilkins M.J."/>
            <person name="Karaoz U."/>
            <person name="Brodie E.L."/>
            <person name="Williams K.H."/>
            <person name="Hubbard S.S."/>
            <person name="Banfield J.F."/>
        </authorList>
    </citation>
    <scope>NUCLEOTIDE SEQUENCE [LARGE SCALE GENOMIC DNA]</scope>
</reference>
<dbReference type="Pfam" id="PF17759">
    <property type="entry name" value="tRNA_synthFbeta"/>
    <property type="match status" value="1"/>
</dbReference>
<accession>A0A1F6X0T6</accession>
<dbReference type="PANTHER" id="PTHR10947:SF0">
    <property type="entry name" value="PHENYLALANINE--TRNA LIGASE BETA SUBUNIT"/>
    <property type="match status" value="1"/>
</dbReference>
<dbReference type="InterPro" id="IPR005146">
    <property type="entry name" value="B3/B4_tRNA-bd"/>
</dbReference>
<dbReference type="InterPro" id="IPR009061">
    <property type="entry name" value="DNA-bd_dom_put_sf"/>
</dbReference>
<comment type="caution">
    <text evidence="16">The sequence shown here is derived from an EMBL/GenBank/DDBJ whole genome shotgun (WGS) entry which is preliminary data.</text>
</comment>
<dbReference type="Pfam" id="PF03147">
    <property type="entry name" value="FDX-ACB"/>
    <property type="match status" value="1"/>
</dbReference>
<evidence type="ECO:0000256" key="7">
    <source>
        <dbReference type="ARBA" id="ARBA00022741"/>
    </source>
</evidence>
<comment type="subunit">
    <text evidence="3 13">Tetramer of two alpha and two beta subunits.</text>
</comment>
<comment type="subcellular location">
    <subcellularLocation>
        <location evidence="1 13">Cytoplasm</location>
    </subcellularLocation>
</comment>
<dbReference type="InterPro" id="IPR045060">
    <property type="entry name" value="Phe-tRNA-ligase_IIc_bsu"/>
</dbReference>
<dbReference type="SUPFAM" id="SSF56037">
    <property type="entry name" value="PheT/TilS domain"/>
    <property type="match status" value="1"/>
</dbReference>
<dbReference type="InterPro" id="IPR004532">
    <property type="entry name" value="Phe-tRNA-ligase_IIc_bsu_bact"/>
</dbReference>
<feature type="domain" description="FDX-ACB" evidence="14">
    <location>
        <begin position="536"/>
        <end position="626"/>
    </location>
</feature>
<comment type="cofactor">
    <cofactor evidence="13">
        <name>Mg(2+)</name>
        <dbReference type="ChEBI" id="CHEBI:18420"/>
    </cofactor>
    <text evidence="13">Binds 2 magnesium ions per tetramer.</text>
</comment>
<dbReference type="Proteomes" id="UP000185809">
    <property type="component" value="Unassembled WGS sequence"/>
</dbReference>
<dbReference type="PROSITE" id="PS51447">
    <property type="entry name" value="FDX_ACB"/>
    <property type="match status" value="1"/>
</dbReference>
<dbReference type="HAMAP" id="MF_00283">
    <property type="entry name" value="Phe_tRNA_synth_beta1"/>
    <property type="match status" value="1"/>
</dbReference>
<keyword evidence="9 13" id="KW-0460">Magnesium</keyword>
<evidence type="ECO:0000256" key="12">
    <source>
        <dbReference type="ARBA" id="ARBA00049255"/>
    </source>
</evidence>
<evidence type="ECO:0000256" key="13">
    <source>
        <dbReference type="HAMAP-Rule" id="MF_00283"/>
    </source>
</evidence>
<dbReference type="Gene3D" id="3.30.70.380">
    <property type="entry name" value="Ferrodoxin-fold anticodon-binding domain"/>
    <property type="match status" value="1"/>
</dbReference>
<dbReference type="SUPFAM" id="SSF46955">
    <property type="entry name" value="Putative DNA-binding domain"/>
    <property type="match status" value="2"/>
</dbReference>
<dbReference type="InterPro" id="IPR036690">
    <property type="entry name" value="Fdx_antiC-bd_sf"/>
</dbReference>
<dbReference type="InterPro" id="IPR020825">
    <property type="entry name" value="Phe-tRNA_synthase-like_B3/B4"/>
</dbReference>
<dbReference type="GO" id="GO:0000287">
    <property type="term" value="F:magnesium ion binding"/>
    <property type="evidence" value="ECO:0007669"/>
    <property type="project" value="UniProtKB-UniRule"/>
</dbReference>
<evidence type="ECO:0000256" key="8">
    <source>
        <dbReference type="ARBA" id="ARBA00022840"/>
    </source>
</evidence>
<comment type="similarity">
    <text evidence="2 13">Belongs to the phenylalanyl-tRNA synthetase beta subunit family. Type 1 subfamily.</text>
</comment>
<dbReference type="PANTHER" id="PTHR10947">
    <property type="entry name" value="PHENYLALANYL-TRNA SYNTHETASE BETA CHAIN AND LEUCINE-RICH REPEAT-CONTAINING PROTEIN 47"/>
    <property type="match status" value="1"/>
</dbReference>
<proteinExistence type="inferred from homology"/>
<dbReference type="Pfam" id="PF03484">
    <property type="entry name" value="B5"/>
    <property type="match status" value="1"/>
</dbReference>
<dbReference type="GO" id="GO:0003723">
    <property type="term" value="F:RNA binding"/>
    <property type="evidence" value="ECO:0007669"/>
    <property type="project" value="InterPro"/>
</dbReference>
<keyword evidence="4 13" id="KW-0963">Cytoplasm</keyword>
<dbReference type="SUPFAM" id="SSF54991">
    <property type="entry name" value="Anticodon-binding domain of PheRS"/>
    <property type="match status" value="1"/>
</dbReference>